<reference evidence="2" key="2">
    <citation type="submission" date="2021-01" db="UniProtKB">
        <authorList>
            <consortium name="EnsemblPlants"/>
        </authorList>
    </citation>
    <scope>IDENTIFICATION</scope>
</reference>
<dbReference type="EMBL" id="LRBV02000008">
    <property type="status" value="NOT_ANNOTATED_CDS"/>
    <property type="molecule type" value="Genomic_DNA"/>
</dbReference>
<dbReference type="Gramene" id="QL08p056419:mrna">
    <property type="protein sequence ID" value="QL08p056419:mrna"/>
    <property type="gene ID" value="QL08p056419"/>
</dbReference>
<evidence type="ECO:0000313" key="3">
    <source>
        <dbReference type="Proteomes" id="UP000594261"/>
    </source>
</evidence>
<feature type="region of interest" description="Disordered" evidence="1">
    <location>
        <begin position="72"/>
        <end position="128"/>
    </location>
</feature>
<protein>
    <submittedName>
        <fullName evidence="2">Uncharacterized protein</fullName>
    </submittedName>
</protein>
<dbReference type="Proteomes" id="UP000594261">
    <property type="component" value="Chromosome 8"/>
</dbReference>
<feature type="compositionally biased region" description="Basic and acidic residues" evidence="1">
    <location>
        <begin position="72"/>
        <end position="81"/>
    </location>
</feature>
<evidence type="ECO:0000313" key="2">
    <source>
        <dbReference type="EnsemblPlants" id="QL08p056419:mrna"/>
    </source>
</evidence>
<feature type="region of interest" description="Disordered" evidence="1">
    <location>
        <begin position="267"/>
        <end position="320"/>
    </location>
</feature>
<feature type="region of interest" description="Disordered" evidence="1">
    <location>
        <begin position="468"/>
        <end position="496"/>
    </location>
</feature>
<name>A0A7N2MDM9_QUELO</name>
<dbReference type="AlphaFoldDB" id="A0A7N2MDM9"/>
<dbReference type="EnsemblPlants" id="QL08p056419:mrna">
    <property type="protein sequence ID" value="QL08p056419:mrna"/>
    <property type="gene ID" value="QL08p056419"/>
</dbReference>
<sequence>MFPYILVHGVQAKSPVGSVKSSFTLVSFPPLAFYRFGRPTESFWLRVESSSFAVKLTGSLNPTVSPYVNKTKRETSARSLDEEVESYDGEEEEVEGEDKGDEGGEEGEDDGDEGEVDGRTSEGGSLGSLGDGHTCPFILPKMWTINDFKPMMSAKVFKNLRDCFQILDHIPIRLSGKFEKCYFGKTTDIGMYDAMFATGLSVRPHIIDKQEAFIRQVIEIPLDKRKCRDLITLDTLHAYCSGPEPTPIARRLNNEYSCCPPKVVGKGVPKRKTEGKDDYPSKKPSVTLGEKQSKKSSPPKSSHGTGKGLMTSSGPEPREPVAFLRTKDMSSRWLNQSLRRRTWILVLSRKQRTWERRALVRIKALQDRCVTKKGVISCLRKSNKTLSNEQDQYKDALRTFNKEVKSVYPHLDLSMISMDDLMPSTPAGDSIFKETDDSTQPEWDPKNNGVVLVQPAVEKPVTPVISSTAAQVAENPPTQDVQDLPKDDGNPLAPDA</sequence>
<reference evidence="2 3" key="1">
    <citation type="journal article" date="2016" name="G3 (Bethesda)">
        <title>First Draft Assembly and Annotation of the Genome of a California Endemic Oak Quercus lobata Nee (Fagaceae).</title>
        <authorList>
            <person name="Sork V.L."/>
            <person name="Fitz-Gibbon S.T."/>
            <person name="Puiu D."/>
            <person name="Crepeau M."/>
            <person name="Gugger P.F."/>
            <person name="Sherman R."/>
            <person name="Stevens K."/>
            <person name="Langley C.H."/>
            <person name="Pellegrini M."/>
            <person name="Salzberg S.L."/>
        </authorList>
    </citation>
    <scope>NUCLEOTIDE SEQUENCE [LARGE SCALE GENOMIC DNA]</scope>
    <source>
        <strain evidence="2 3">cv. SW786</strain>
    </source>
</reference>
<accession>A0A7N2MDM9</accession>
<feature type="compositionally biased region" description="Polar residues" evidence="1">
    <location>
        <begin position="468"/>
        <end position="481"/>
    </location>
</feature>
<feature type="compositionally biased region" description="Acidic residues" evidence="1">
    <location>
        <begin position="82"/>
        <end position="115"/>
    </location>
</feature>
<evidence type="ECO:0000256" key="1">
    <source>
        <dbReference type="SAM" id="MobiDB-lite"/>
    </source>
</evidence>
<dbReference type="InParanoid" id="A0A7N2MDM9"/>
<organism evidence="2 3">
    <name type="scientific">Quercus lobata</name>
    <name type="common">Valley oak</name>
    <dbReference type="NCBI Taxonomy" id="97700"/>
    <lineage>
        <taxon>Eukaryota</taxon>
        <taxon>Viridiplantae</taxon>
        <taxon>Streptophyta</taxon>
        <taxon>Embryophyta</taxon>
        <taxon>Tracheophyta</taxon>
        <taxon>Spermatophyta</taxon>
        <taxon>Magnoliopsida</taxon>
        <taxon>eudicotyledons</taxon>
        <taxon>Gunneridae</taxon>
        <taxon>Pentapetalae</taxon>
        <taxon>rosids</taxon>
        <taxon>fabids</taxon>
        <taxon>Fagales</taxon>
        <taxon>Fagaceae</taxon>
        <taxon>Quercus</taxon>
    </lineage>
</organism>
<proteinExistence type="predicted"/>
<keyword evidence="3" id="KW-1185">Reference proteome</keyword>
<feature type="compositionally biased region" description="Basic and acidic residues" evidence="1">
    <location>
        <begin position="271"/>
        <end position="281"/>
    </location>
</feature>